<dbReference type="STRING" id="6248.A0A0K0DWI9"/>
<evidence type="ECO:0000256" key="3">
    <source>
        <dbReference type="ARBA" id="ARBA00022782"/>
    </source>
</evidence>
<dbReference type="GO" id="GO:0003730">
    <property type="term" value="F:mRNA 3'-UTR binding"/>
    <property type="evidence" value="ECO:0007669"/>
    <property type="project" value="TreeGrafter"/>
</dbReference>
<keyword evidence="1" id="KW-0217">Developmental protein</keyword>
<dbReference type="AlphaFoldDB" id="A0A0K0DWI9"/>
<evidence type="ECO:0000313" key="8">
    <source>
        <dbReference type="WBParaSite" id="TCONS_00008812.p1"/>
    </source>
</evidence>
<keyword evidence="6" id="KW-1185">Reference proteome</keyword>
<dbReference type="PANTHER" id="PTHR12537">
    <property type="entry name" value="RNA BINDING PROTEIN PUMILIO-RELATED"/>
    <property type="match status" value="1"/>
</dbReference>
<evidence type="ECO:0000259" key="5">
    <source>
        <dbReference type="PROSITE" id="PS50303"/>
    </source>
</evidence>
<dbReference type="GO" id="GO:0005737">
    <property type="term" value="C:cytoplasm"/>
    <property type="evidence" value="ECO:0007669"/>
    <property type="project" value="TreeGrafter"/>
</dbReference>
<dbReference type="InterPro" id="IPR016024">
    <property type="entry name" value="ARM-type_fold"/>
</dbReference>
<feature type="repeat" description="Pumilio" evidence="4">
    <location>
        <begin position="254"/>
        <end position="291"/>
    </location>
</feature>
<dbReference type="PROSITE" id="PS50303">
    <property type="entry name" value="PUM_HD"/>
    <property type="match status" value="1"/>
</dbReference>
<evidence type="ECO:0000256" key="1">
    <source>
        <dbReference type="ARBA" id="ARBA00022473"/>
    </source>
</evidence>
<dbReference type="PANTHER" id="PTHR12537:SF112">
    <property type="entry name" value="FEM-3 MRNA-BINDING FACTOR 1-RELATED"/>
    <property type="match status" value="1"/>
</dbReference>
<feature type="repeat" description="Pumilio" evidence="4">
    <location>
        <begin position="293"/>
        <end position="328"/>
    </location>
</feature>
<dbReference type="SMART" id="SM00025">
    <property type="entry name" value="Pumilio"/>
    <property type="match status" value="7"/>
</dbReference>
<sequence>MELTTDEYVNMWKTFYGASTTLLTFNNNTVYRGFPKRCFNKDGKLYDSMSSILENEVFDDFLENKSTCKYLISLIPFFFTIGRDELFNFLSEKERITSYSQDTTGNHFIQALIKTCNDDELVIIRDALMDNIVGLSKNRDACRVVQKLFTQAPSHITIPLIQKYKNYCFELSMSQNGNHVMSLVIKMFDFEDIEFIFKEFNSNKKKLIDASKDQFGCRVIQLSLKVLVSYIDIQKHQVKGRKQKVVSIISNTCKILLEHSKELIRHEFANYVIQQLITSHKLSSFLKVIIKDALTGNLYDLSREKFASHVIETTLEHSKGECLKMLFDDLFKELSIDRDEKSQKLNTLLTHQFGNYVIQRALIVSLDVKHEKQYGDPSWYKRLSSKITTQSSEIKQCATLKRILEIIDKQQKVEPHNKIVSENPLLQKLFDINSNTTTGKITTNNIYTQ</sequence>
<dbReference type="InterPro" id="IPR001313">
    <property type="entry name" value="Pumilio_RNA-bd_rpt"/>
</dbReference>
<name>A0A0K0DWI9_STRER</name>
<dbReference type="Gene3D" id="1.25.10.10">
    <property type="entry name" value="Leucine-rich Repeat Variant"/>
    <property type="match status" value="1"/>
</dbReference>
<dbReference type="GO" id="GO:0010608">
    <property type="term" value="P:post-transcriptional regulation of gene expression"/>
    <property type="evidence" value="ECO:0007669"/>
    <property type="project" value="TreeGrafter"/>
</dbReference>
<dbReference type="Pfam" id="PF00806">
    <property type="entry name" value="PUF"/>
    <property type="match status" value="7"/>
</dbReference>
<dbReference type="WBParaSite" id="TCONS_00008812.p1">
    <property type="protein sequence ID" value="TCONS_00008812.p1"/>
    <property type="gene ID" value="XLOC_006690"/>
</dbReference>
<protein>
    <submittedName>
        <fullName evidence="7 8">PUM-HD domain-containing protein</fullName>
    </submittedName>
</protein>
<feature type="repeat" description="Pumilio" evidence="4">
    <location>
        <begin position="127"/>
        <end position="162"/>
    </location>
</feature>
<evidence type="ECO:0000256" key="2">
    <source>
        <dbReference type="ARBA" id="ARBA00022737"/>
    </source>
</evidence>
<reference evidence="7" key="1">
    <citation type="submission" date="2015-08" db="UniProtKB">
        <authorList>
            <consortium name="WormBaseParasite"/>
        </authorList>
    </citation>
    <scope>IDENTIFICATION</scope>
</reference>
<dbReference type="InterPro" id="IPR033133">
    <property type="entry name" value="PUM-HD"/>
</dbReference>
<keyword evidence="3" id="KW-0221">Differentiation</keyword>
<dbReference type="Proteomes" id="UP000035681">
    <property type="component" value="Unplaced"/>
</dbReference>
<keyword evidence="2" id="KW-0677">Repeat</keyword>
<feature type="domain" description="PUM-HD" evidence="5">
    <location>
        <begin position="26"/>
        <end position="411"/>
    </location>
</feature>
<accession>A0A0K0DWI9</accession>
<evidence type="ECO:0000313" key="7">
    <source>
        <dbReference type="WBParaSite" id="SSTP_0000160700.1"/>
    </source>
</evidence>
<dbReference type="SUPFAM" id="SSF48371">
    <property type="entry name" value="ARM repeat"/>
    <property type="match status" value="1"/>
</dbReference>
<dbReference type="WBParaSite" id="SSTP_0000160700.1">
    <property type="protein sequence ID" value="SSTP_0000160700.1"/>
    <property type="gene ID" value="SSTP_0000160700"/>
</dbReference>
<dbReference type="GO" id="GO:0030154">
    <property type="term" value="P:cell differentiation"/>
    <property type="evidence" value="ECO:0007669"/>
    <property type="project" value="UniProtKB-KW"/>
</dbReference>
<evidence type="ECO:0000313" key="6">
    <source>
        <dbReference type="Proteomes" id="UP000035681"/>
    </source>
</evidence>
<dbReference type="InterPro" id="IPR011989">
    <property type="entry name" value="ARM-like"/>
</dbReference>
<evidence type="ECO:0000256" key="4">
    <source>
        <dbReference type="PROSITE-ProRule" id="PRU00317"/>
    </source>
</evidence>
<dbReference type="PROSITE" id="PS50302">
    <property type="entry name" value="PUM"/>
    <property type="match status" value="3"/>
</dbReference>
<organism evidence="7">
    <name type="scientific">Strongyloides stercoralis</name>
    <name type="common">Threadworm</name>
    <dbReference type="NCBI Taxonomy" id="6248"/>
    <lineage>
        <taxon>Eukaryota</taxon>
        <taxon>Metazoa</taxon>
        <taxon>Ecdysozoa</taxon>
        <taxon>Nematoda</taxon>
        <taxon>Chromadorea</taxon>
        <taxon>Rhabditida</taxon>
        <taxon>Tylenchina</taxon>
        <taxon>Panagrolaimomorpha</taxon>
        <taxon>Strongyloidoidea</taxon>
        <taxon>Strongyloididae</taxon>
        <taxon>Strongyloides</taxon>
    </lineage>
</organism>
<dbReference type="GO" id="GO:0005634">
    <property type="term" value="C:nucleus"/>
    <property type="evidence" value="ECO:0007669"/>
    <property type="project" value="TreeGrafter"/>
</dbReference>
<proteinExistence type="predicted"/>